<evidence type="ECO:0000313" key="2">
    <source>
        <dbReference type="Proteomes" id="UP000597459"/>
    </source>
</evidence>
<name>A0A967B622_9PROT</name>
<dbReference type="PROSITE" id="PS51257">
    <property type="entry name" value="PROKAR_LIPOPROTEIN"/>
    <property type="match status" value="1"/>
</dbReference>
<dbReference type="EMBL" id="WOTH01000005">
    <property type="protein sequence ID" value="NHO53074.1"/>
    <property type="molecule type" value="Genomic_DNA"/>
</dbReference>
<organism evidence="1 2">
    <name type="scientific">Acetobacter estunensis</name>
    <dbReference type="NCBI Taxonomy" id="104097"/>
    <lineage>
        <taxon>Bacteria</taxon>
        <taxon>Pseudomonadati</taxon>
        <taxon>Pseudomonadota</taxon>
        <taxon>Alphaproteobacteria</taxon>
        <taxon>Acetobacterales</taxon>
        <taxon>Acetobacteraceae</taxon>
        <taxon>Acetobacter</taxon>
    </lineage>
</organism>
<accession>A0A967B622</accession>
<dbReference type="Proteomes" id="UP000597459">
    <property type="component" value="Unassembled WGS sequence"/>
</dbReference>
<protein>
    <recommendedName>
        <fullName evidence="3">Lipoprotein</fullName>
    </recommendedName>
</protein>
<sequence>MGPVKFMWDKQMRLNIVFALGSMVMLSACSHSITLSGTGASASEVMPNRIIQTPTQYSYTQDLTNASKSIEPESASCAAHTYKLSIGPGIKETLDAAISAGFAKATETHDGEVMTAPYNMRIDAEDISARISVIPRMFSSRVEAHVEITGRVDVRDAQGTPAARAMIYGEGTESADGGCFNAETAIHLAGDKAIRRLGTDFVYKVINSNILH</sequence>
<gene>
    <name evidence="1" type="ORF">GOB87_03740</name>
</gene>
<dbReference type="AlphaFoldDB" id="A0A967B622"/>
<comment type="caution">
    <text evidence="1">The sequence shown here is derived from an EMBL/GenBank/DDBJ whole genome shotgun (WGS) entry which is preliminary data.</text>
</comment>
<reference evidence="1" key="1">
    <citation type="submission" date="2019-11" db="EMBL/GenBank/DDBJ databases">
        <title>Description of new Acetobacter species.</title>
        <authorList>
            <person name="Cleenwerck I."/>
            <person name="Sombolestani A.S."/>
        </authorList>
    </citation>
    <scope>NUCLEOTIDE SEQUENCE</scope>
    <source>
        <strain evidence="1">LMG 1626</strain>
    </source>
</reference>
<keyword evidence="2" id="KW-1185">Reference proteome</keyword>
<evidence type="ECO:0008006" key="3">
    <source>
        <dbReference type="Google" id="ProtNLM"/>
    </source>
</evidence>
<evidence type="ECO:0000313" key="1">
    <source>
        <dbReference type="EMBL" id="NHO53074.1"/>
    </source>
</evidence>
<proteinExistence type="predicted"/>
<dbReference type="RefSeq" id="WP_166313224.1">
    <property type="nucleotide sequence ID" value="NZ_WOTH01000005.1"/>
</dbReference>